<feature type="transmembrane region" description="Helical" evidence="5">
    <location>
        <begin position="215"/>
        <end position="234"/>
    </location>
</feature>
<dbReference type="Pfam" id="PF04932">
    <property type="entry name" value="Wzy_C"/>
    <property type="match status" value="1"/>
</dbReference>
<keyword evidence="3 5" id="KW-1133">Transmembrane helix</keyword>
<feature type="transmembrane region" description="Helical" evidence="5">
    <location>
        <begin position="6"/>
        <end position="27"/>
    </location>
</feature>
<dbReference type="InterPro" id="IPR007016">
    <property type="entry name" value="O-antigen_ligase-rel_domated"/>
</dbReference>
<evidence type="ECO:0000256" key="1">
    <source>
        <dbReference type="ARBA" id="ARBA00004141"/>
    </source>
</evidence>
<accession>A0A934R9I8</accession>
<evidence type="ECO:0000313" key="8">
    <source>
        <dbReference type="Proteomes" id="UP000600139"/>
    </source>
</evidence>
<keyword evidence="8" id="KW-1185">Reference proteome</keyword>
<feature type="transmembrane region" description="Helical" evidence="5">
    <location>
        <begin position="240"/>
        <end position="258"/>
    </location>
</feature>
<feature type="transmembrane region" description="Helical" evidence="5">
    <location>
        <begin position="401"/>
        <end position="421"/>
    </location>
</feature>
<organism evidence="7 8">
    <name type="scientific">Luteolibacter yonseiensis</name>
    <dbReference type="NCBI Taxonomy" id="1144680"/>
    <lineage>
        <taxon>Bacteria</taxon>
        <taxon>Pseudomonadati</taxon>
        <taxon>Verrucomicrobiota</taxon>
        <taxon>Verrucomicrobiia</taxon>
        <taxon>Verrucomicrobiales</taxon>
        <taxon>Verrucomicrobiaceae</taxon>
        <taxon>Luteolibacter</taxon>
    </lineage>
</organism>
<proteinExistence type="predicted"/>
<dbReference type="GO" id="GO:0016020">
    <property type="term" value="C:membrane"/>
    <property type="evidence" value="ECO:0007669"/>
    <property type="project" value="UniProtKB-SubCell"/>
</dbReference>
<dbReference type="RefSeq" id="WP_200352890.1">
    <property type="nucleotide sequence ID" value="NZ_JAENIK010000012.1"/>
</dbReference>
<feature type="transmembrane region" description="Helical" evidence="5">
    <location>
        <begin position="157"/>
        <end position="176"/>
    </location>
</feature>
<keyword evidence="2 5" id="KW-0812">Transmembrane</keyword>
<evidence type="ECO:0000259" key="6">
    <source>
        <dbReference type="Pfam" id="PF04932"/>
    </source>
</evidence>
<comment type="subcellular location">
    <subcellularLocation>
        <location evidence="1">Membrane</location>
        <topology evidence="1">Multi-pass membrane protein</topology>
    </subcellularLocation>
</comment>
<gene>
    <name evidence="7" type="ORF">JIN84_20250</name>
</gene>
<dbReference type="PANTHER" id="PTHR37422:SF13">
    <property type="entry name" value="LIPOPOLYSACCHARIDE BIOSYNTHESIS PROTEIN PA4999-RELATED"/>
    <property type="match status" value="1"/>
</dbReference>
<dbReference type="AlphaFoldDB" id="A0A934R9I8"/>
<keyword evidence="7" id="KW-0436">Ligase</keyword>
<evidence type="ECO:0000313" key="7">
    <source>
        <dbReference type="EMBL" id="MBK1817965.1"/>
    </source>
</evidence>
<feature type="domain" description="O-antigen ligase-related" evidence="6">
    <location>
        <begin position="222"/>
        <end position="381"/>
    </location>
</feature>
<dbReference type="InterPro" id="IPR051533">
    <property type="entry name" value="WaaL-like"/>
</dbReference>
<evidence type="ECO:0000256" key="4">
    <source>
        <dbReference type="ARBA" id="ARBA00023136"/>
    </source>
</evidence>
<keyword evidence="4 5" id="KW-0472">Membrane</keyword>
<sequence>MDVLKTIIKVLVIAFVYLGLGPLLGMYLNGKDFARRVTLGFMAWWLVRPPSDFTLMLYSIDSYRGHARGFEFNFIEAIGIGLALGALLEKRKDFTFLPPAMWAWGLWVAVCMMSIPNAMNPLYAAMPAFKFAKMAFVFLGVFAAIHDERDVKAVMRGFAIALILQMLVCLWNRYVLGGFRVMGWFEHQNPMSMWSYMLAFPILGLAISKETSMRDVVLCFCAFASAGLVVVLSVSRASLAAFAIGSVIVMLGSFVQGITGRRVTLSIIGALGGMVVMAIAADTFMARMGVDSSPQNDLRWALNEQSAALLRDRPLVGVGWNNFGLANSRPLGVKYSEILEQWERERGRSIYTKNFMRNPLTESLYWLLLAETGLLGFSAFMIFILVTLWHGLRATICFWRTPLGLFFFGMLVALTITYFHGQVERVLTQTKNLTTWIMFCGILSRAEWWRRREKARAKALQNS</sequence>
<feature type="transmembrane region" description="Helical" evidence="5">
    <location>
        <begin position="72"/>
        <end position="88"/>
    </location>
</feature>
<dbReference type="GO" id="GO:0016874">
    <property type="term" value="F:ligase activity"/>
    <property type="evidence" value="ECO:0007669"/>
    <property type="project" value="UniProtKB-KW"/>
</dbReference>
<dbReference type="EMBL" id="JAENIK010000012">
    <property type="protein sequence ID" value="MBK1817965.1"/>
    <property type="molecule type" value="Genomic_DNA"/>
</dbReference>
<evidence type="ECO:0000256" key="5">
    <source>
        <dbReference type="SAM" id="Phobius"/>
    </source>
</evidence>
<feature type="transmembrane region" description="Helical" evidence="5">
    <location>
        <begin position="265"/>
        <end position="286"/>
    </location>
</feature>
<feature type="transmembrane region" description="Helical" evidence="5">
    <location>
        <begin position="191"/>
        <end position="208"/>
    </location>
</feature>
<comment type="caution">
    <text evidence="7">The sequence shown here is derived from an EMBL/GenBank/DDBJ whole genome shotgun (WGS) entry which is preliminary data.</text>
</comment>
<dbReference type="PANTHER" id="PTHR37422">
    <property type="entry name" value="TEICHURONIC ACID BIOSYNTHESIS PROTEIN TUAE"/>
    <property type="match status" value="1"/>
</dbReference>
<evidence type="ECO:0000256" key="2">
    <source>
        <dbReference type="ARBA" id="ARBA00022692"/>
    </source>
</evidence>
<feature type="transmembrane region" description="Helical" evidence="5">
    <location>
        <begin position="364"/>
        <end position="389"/>
    </location>
</feature>
<feature type="transmembrane region" description="Helical" evidence="5">
    <location>
        <begin position="125"/>
        <end position="145"/>
    </location>
</feature>
<evidence type="ECO:0000256" key="3">
    <source>
        <dbReference type="ARBA" id="ARBA00022989"/>
    </source>
</evidence>
<name>A0A934R9I8_9BACT</name>
<reference evidence="7" key="1">
    <citation type="submission" date="2021-01" db="EMBL/GenBank/DDBJ databases">
        <title>Modified the classification status of verrucomicrobia.</title>
        <authorList>
            <person name="Feng X."/>
        </authorList>
    </citation>
    <scope>NUCLEOTIDE SEQUENCE</scope>
    <source>
        <strain evidence="7">JCM 18052</strain>
    </source>
</reference>
<feature type="transmembrane region" description="Helical" evidence="5">
    <location>
        <begin position="100"/>
        <end position="119"/>
    </location>
</feature>
<protein>
    <submittedName>
        <fullName evidence="7">O-antigen ligase family protein</fullName>
    </submittedName>
</protein>
<dbReference type="Proteomes" id="UP000600139">
    <property type="component" value="Unassembled WGS sequence"/>
</dbReference>
<feature type="transmembrane region" description="Helical" evidence="5">
    <location>
        <begin position="433"/>
        <end position="449"/>
    </location>
</feature>